<organism evidence="2 3">
    <name type="scientific">Kryptobacter tengchongensis</name>
    <dbReference type="NCBI Taxonomy" id="1643429"/>
    <lineage>
        <taxon>Bacteria</taxon>
        <taxon>Pseudomonadati</taxon>
        <taxon>Candidatus Kryptoniota</taxon>
        <taxon>Candidatus Kryptobacter</taxon>
    </lineage>
</organism>
<gene>
    <name evidence="2" type="ORF">JGI24_01673</name>
</gene>
<dbReference type="SUPFAM" id="SSF100950">
    <property type="entry name" value="NagB/RpiA/CoA transferase-like"/>
    <property type="match status" value="1"/>
</dbReference>
<proteinExistence type="inferred from homology"/>
<dbReference type="InterPro" id="IPR000649">
    <property type="entry name" value="IF-2B-related"/>
</dbReference>
<keyword evidence="2" id="KW-0648">Protein biosynthesis</keyword>
<accession>A0A656DCK6</accession>
<dbReference type="RefSeq" id="WP_072150931.1">
    <property type="nucleotide sequence ID" value="NZ_CZVU01000118.1"/>
</dbReference>
<dbReference type="PANTHER" id="PTHR43475">
    <property type="entry name" value="METHYLTHIORIBOSE-1-PHOSPHATE ISOMERASE"/>
    <property type="match status" value="1"/>
</dbReference>
<dbReference type="EMBL" id="CZVU01000118">
    <property type="protein sequence ID" value="CUT05377.1"/>
    <property type="molecule type" value="Genomic_DNA"/>
</dbReference>
<comment type="similarity">
    <text evidence="1">Belongs to the eIF-2B alpha/beta/delta subunits family.</text>
</comment>
<dbReference type="OrthoDB" id="9793779at2"/>
<dbReference type="AlphaFoldDB" id="A0A656DCK6"/>
<keyword evidence="2" id="KW-0396">Initiation factor</keyword>
<dbReference type="InterPro" id="IPR037171">
    <property type="entry name" value="NagB/RpiA_transferase-like"/>
</dbReference>
<dbReference type="Pfam" id="PF01008">
    <property type="entry name" value="IF-2B"/>
    <property type="match status" value="1"/>
</dbReference>
<dbReference type="GO" id="GO:0019509">
    <property type="term" value="P:L-methionine salvage from methylthioadenosine"/>
    <property type="evidence" value="ECO:0007669"/>
    <property type="project" value="TreeGrafter"/>
</dbReference>
<evidence type="ECO:0000313" key="2">
    <source>
        <dbReference type="EMBL" id="CUT05377.1"/>
    </source>
</evidence>
<protein>
    <submittedName>
        <fullName evidence="2">Translation initiation factor 2B subunit, eIF-2B alpha/beta/delta family</fullName>
    </submittedName>
</protein>
<sequence length="298" mass="34093">MVSGKIDVRLKRIYGDKKSGASILAEELFDVLEKLAVESKSKKEFLRFVGNLKSDLKRYHPLLFQLQNLVEFVRLALMRGDKSEMLLTIRKVEERFKNASEKVAENFLIWLDENNFKKVSIATLSYSGTVLRCLSYAKDRISKVYVFRSCPRCEGDEMARKLVDEKFKVFLVNDFGADFVLNKVDQVVSGCDAIFKNGDVLNKAGTLTIFKIARMQGKDTIVLGDFSKFVNRKAIERKFFKQCFEIGKSGGVETLDVIFEIVSSKFIGYYITDAGILVNKYRSGNEIVYNLSEMFSLW</sequence>
<dbReference type="InterPro" id="IPR042529">
    <property type="entry name" value="IF_2B-like_C"/>
</dbReference>
<reference evidence="2 3" key="1">
    <citation type="submission" date="2015-11" db="EMBL/GenBank/DDBJ databases">
        <authorList>
            <person name="Varghese N."/>
        </authorList>
    </citation>
    <scope>NUCLEOTIDE SEQUENCE [LARGE SCALE GENOMIC DNA]</scope>
    <source>
        <strain evidence="2 3">JGI-24</strain>
    </source>
</reference>
<dbReference type="Gene3D" id="3.40.50.10470">
    <property type="entry name" value="Translation initiation factor eif-2b, domain 2"/>
    <property type="match status" value="1"/>
</dbReference>
<dbReference type="GO" id="GO:0003743">
    <property type="term" value="F:translation initiation factor activity"/>
    <property type="evidence" value="ECO:0007669"/>
    <property type="project" value="UniProtKB-KW"/>
</dbReference>
<evidence type="ECO:0000313" key="3">
    <source>
        <dbReference type="Proteomes" id="UP000243065"/>
    </source>
</evidence>
<dbReference type="GO" id="GO:0046523">
    <property type="term" value="F:S-methyl-5-thioribose-1-phosphate isomerase activity"/>
    <property type="evidence" value="ECO:0007669"/>
    <property type="project" value="TreeGrafter"/>
</dbReference>
<dbReference type="PANTHER" id="PTHR43475:SF3">
    <property type="entry name" value="TRANSLATION INITIATION FACTOR EIF-2B SUBUNIT FAMILY PROTEIN (AFU_ORTHOLOGUE AFUA_2G14290)"/>
    <property type="match status" value="1"/>
</dbReference>
<evidence type="ECO:0000256" key="1">
    <source>
        <dbReference type="RuleBase" id="RU003814"/>
    </source>
</evidence>
<name>A0A656DCK6_KRYT1</name>
<keyword evidence="3" id="KW-1185">Reference proteome</keyword>
<dbReference type="Proteomes" id="UP000243065">
    <property type="component" value="Unassembled WGS sequence"/>
</dbReference>